<protein>
    <recommendedName>
        <fullName evidence="3">Triosephosphate isomerase</fullName>
        <ecNumber evidence="3">5.3.1.1</ecNumber>
    </recommendedName>
</protein>
<dbReference type="Pfam" id="PF00121">
    <property type="entry name" value="TIM"/>
    <property type="match status" value="1"/>
</dbReference>
<dbReference type="SUPFAM" id="SSF51351">
    <property type="entry name" value="Triosephosphate isomerase (TIM)"/>
    <property type="match status" value="1"/>
</dbReference>
<comment type="caution">
    <text evidence="4">The sequence shown here is derived from an EMBL/GenBank/DDBJ whole genome shotgun (WGS) entry which is preliminary data.</text>
</comment>
<name>A0A1F6D9Z4_9BACT</name>
<evidence type="ECO:0000313" key="4">
    <source>
        <dbReference type="EMBL" id="OGG58137.1"/>
    </source>
</evidence>
<gene>
    <name evidence="4" type="ORF">A2853_01315</name>
</gene>
<keyword evidence="2 3" id="KW-0413">Isomerase</keyword>
<dbReference type="EMBL" id="MFKX01000006">
    <property type="protein sequence ID" value="OGG58137.1"/>
    <property type="molecule type" value="Genomic_DNA"/>
</dbReference>
<evidence type="ECO:0000256" key="3">
    <source>
        <dbReference type="RuleBase" id="RU363013"/>
    </source>
</evidence>
<dbReference type="GO" id="GO:0005829">
    <property type="term" value="C:cytosol"/>
    <property type="evidence" value="ECO:0007669"/>
    <property type="project" value="TreeGrafter"/>
</dbReference>
<dbReference type="GO" id="GO:0006096">
    <property type="term" value="P:glycolytic process"/>
    <property type="evidence" value="ECO:0007669"/>
    <property type="project" value="UniProtKB-UniPathway"/>
</dbReference>
<comment type="subunit">
    <text evidence="3">Homodimer.</text>
</comment>
<dbReference type="Gene3D" id="3.20.20.70">
    <property type="entry name" value="Aldolase class I"/>
    <property type="match status" value="1"/>
</dbReference>
<proteinExistence type="inferred from homology"/>
<dbReference type="PROSITE" id="PS51440">
    <property type="entry name" value="TIM_2"/>
    <property type="match status" value="1"/>
</dbReference>
<keyword evidence="3" id="KW-0312">Gluconeogenesis</keyword>
<dbReference type="EC" id="5.3.1.1" evidence="3"/>
<accession>A0A1F6D9Z4</accession>
<keyword evidence="3" id="KW-0324">Glycolysis</keyword>
<evidence type="ECO:0000256" key="1">
    <source>
        <dbReference type="ARBA" id="ARBA00007422"/>
    </source>
</evidence>
<comment type="subcellular location">
    <subcellularLocation>
        <location evidence="3">Cytoplasm</location>
    </subcellularLocation>
</comment>
<dbReference type="GO" id="GO:0019563">
    <property type="term" value="P:glycerol catabolic process"/>
    <property type="evidence" value="ECO:0007669"/>
    <property type="project" value="TreeGrafter"/>
</dbReference>
<dbReference type="PANTHER" id="PTHR21139">
    <property type="entry name" value="TRIOSEPHOSPHATE ISOMERASE"/>
    <property type="match status" value="1"/>
</dbReference>
<evidence type="ECO:0000256" key="2">
    <source>
        <dbReference type="ARBA" id="ARBA00023235"/>
    </source>
</evidence>
<comment type="catalytic activity">
    <reaction evidence="3">
        <text>D-glyceraldehyde 3-phosphate = dihydroxyacetone phosphate</text>
        <dbReference type="Rhea" id="RHEA:18585"/>
        <dbReference type="ChEBI" id="CHEBI:57642"/>
        <dbReference type="ChEBI" id="CHEBI:59776"/>
        <dbReference type="EC" id="5.3.1.1"/>
    </reaction>
</comment>
<sequence>MKTILVANWKMNPATFREAKKLFEVERKAAERARGVNVIVAPPAIFLRELSQHYRGSRIAFAVQSAHFEAGGAHTGDISMTQARDTRAKFVIVGHAELRAGGETDDDARKKVAAALSLKMTPILCVGESIRTEDGEQFDVVREQLRIGLSDVSASALPRVLLVYEPLWTIGAKSTMDPRDMHQMAIFIRKCVVETHGEGGRSLKILYGGSVDEKNAGAMLRDGDVHGFLVGRASVNAQEFSKLLHVVGETR</sequence>
<keyword evidence="3" id="KW-0963">Cytoplasm</keyword>
<dbReference type="InterPro" id="IPR000652">
    <property type="entry name" value="Triosephosphate_isomerase"/>
</dbReference>
<comment type="pathway">
    <text evidence="3">Carbohydrate biosynthesis; gluconeogenesis.</text>
</comment>
<dbReference type="UniPathway" id="UPA00138"/>
<dbReference type="UniPathway" id="UPA00109">
    <property type="reaction ID" value="UER00189"/>
</dbReference>
<dbReference type="GO" id="GO:0006094">
    <property type="term" value="P:gluconeogenesis"/>
    <property type="evidence" value="ECO:0007669"/>
    <property type="project" value="UniProtKB-UniPathway"/>
</dbReference>
<dbReference type="GO" id="GO:0046166">
    <property type="term" value="P:glyceraldehyde-3-phosphate biosynthetic process"/>
    <property type="evidence" value="ECO:0007669"/>
    <property type="project" value="TreeGrafter"/>
</dbReference>
<dbReference type="InterPro" id="IPR013785">
    <property type="entry name" value="Aldolase_TIM"/>
</dbReference>
<dbReference type="Proteomes" id="UP000177958">
    <property type="component" value="Unassembled WGS sequence"/>
</dbReference>
<dbReference type="GO" id="GO:0004807">
    <property type="term" value="F:triose-phosphate isomerase activity"/>
    <property type="evidence" value="ECO:0007669"/>
    <property type="project" value="UniProtKB-EC"/>
</dbReference>
<dbReference type="InterPro" id="IPR035990">
    <property type="entry name" value="TIM_sf"/>
</dbReference>
<dbReference type="AlphaFoldDB" id="A0A1F6D9Z4"/>
<comment type="pathway">
    <text evidence="3">Carbohydrate degradation; glycolysis; D-glyceraldehyde 3-phosphate from glycerone phosphate: step 1/1.</text>
</comment>
<reference evidence="4 5" key="1">
    <citation type="journal article" date="2016" name="Nat. Commun.">
        <title>Thousands of microbial genomes shed light on interconnected biogeochemical processes in an aquifer system.</title>
        <authorList>
            <person name="Anantharaman K."/>
            <person name="Brown C.T."/>
            <person name="Hug L.A."/>
            <person name="Sharon I."/>
            <person name="Castelle C.J."/>
            <person name="Probst A.J."/>
            <person name="Thomas B.C."/>
            <person name="Singh A."/>
            <person name="Wilkins M.J."/>
            <person name="Karaoz U."/>
            <person name="Brodie E.L."/>
            <person name="Williams K.H."/>
            <person name="Hubbard S.S."/>
            <person name="Banfield J.F."/>
        </authorList>
    </citation>
    <scope>NUCLEOTIDE SEQUENCE [LARGE SCALE GENOMIC DNA]</scope>
</reference>
<dbReference type="CDD" id="cd00311">
    <property type="entry name" value="TIM"/>
    <property type="match status" value="1"/>
</dbReference>
<evidence type="ECO:0000313" key="5">
    <source>
        <dbReference type="Proteomes" id="UP000177958"/>
    </source>
</evidence>
<comment type="similarity">
    <text evidence="1 3">Belongs to the triosephosphate isomerase family.</text>
</comment>
<organism evidence="4 5">
    <name type="scientific">Candidatus Kaiserbacteria bacterium RIFCSPHIGHO2_01_FULL_55_17</name>
    <dbReference type="NCBI Taxonomy" id="1798484"/>
    <lineage>
        <taxon>Bacteria</taxon>
        <taxon>Candidatus Kaiseribacteriota</taxon>
    </lineage>
</organism>
<dbReference type="PANTHER" id="PTHR21139:SF42">
    <property type="entry name" value="TRIOSEPHOSPHATE ISOMERASE"/>
    <property type="match status" value="1"/>
</dbReference>